<name>A0A486R6V0_KLEPN</name>
<proteinExistence type="predicted"/>
<organism evidence="2">
    <name type="scientific">Klebsiella pneumoniae</name>
    <dbReference type="NCBI Taxonomy" id="573"/>
    <lineage>
        <taxon>Bacteria</taxon>
        <taxon>Pseudomonadati</taxon>
        <taxon>Pseudomonadota</taxon>
        <taxon>Gammaproteobacteria</taxon>
        <taxon>Enterobacterales</taxon>
        <taxon>Enterobacteriaceae</taxon>
        <taxon>Klebsiella/Raoultella group</taxon>
        <taxon>Klebsiella</taxon>
        <taxon>Klebsiella pneumoniae complex</taxon>
    </lineage>
</organism>
<feature type="transmembrane region" description="Helical" evidence="1">
    <location>
        <begin position="6"/>
        <end position="24"/>
    </location>
</feature>
<evidence type="ECO:0000256" key="1">
    <source>
        <dbReference type="SAM" id="Phobius"/>
    </source>
</evidence>
<keyword evidence="1" id="KW-0472">Membrane</keyword>
<reference evidence="2" key="1">
    <citation type="submission" date="2019-03" db="EMBL/GenBank/DDBJ databases">
        <authorList>
            <consortium name="Pathogen Informatics"/>
        </authorList>
    </citation>
    <scope>NUCLEOTIDE SEQUENCE</scope>
    <source>
        <strain evidence="2">5012STDY7626444</strain>
    </source>
</reference>
<keyword evidence="1" id="KW-1133">Transmembrane helix</keyword>
<dbReference type="RefSeq" id="WP_158699306.1">
    <property type="nucleotide sequence ID" value="NZ_BIIV01000020.1"/>
</dbReference>
<sequence length="54" mass="6013">MDLTIPMFVLAYLIAGIGFAKIWSEAASCGDVELKIIGCIFWPIGLFISAFWSW</sequence>
<dbReference type="EMBL" id="CAAHCP010000035">
    <property type="protein sequence ID" value="VGL97501.1"/>
    <property type="molecule type" value="Genomic_DNA"/>
</dbReference>
<dbReference type="AlphaFoldDB" id="A0A486R6V0"/>
<protein>
    <submittedName>
        <fullName evidence="2">Uncharacterized protein</fullName>
    </submittedName>
</protein>
<accession>A0A486R6V0</accession>
<feature type="transmembrane region" description="Helical" evidence="1">
    <location>
        <begin position="36"/>
        <end position="53"/>
    </location>
</feature>
<evidence type="ECO:0000313" key="2">
    <source>
        <dbReference type="EMBL" id="VGL97501.1"/>
    </source>
</evidence>
<keyword evidence="1" id="KW-0812">Transmembrane</keyword>
<gene>
    <name evidence="2" type="ORF">SAMEA4873646_05315</name>
</gene>